<dbReference type="Proteomes" id="UP000799753">
    <property type="component" value="Unassembled WGS sequence"/>
</dbReference>
<dbReference type="EMBL" id="MU006791">
    <property type="protein sequence ID" value="KAF2637897.1"/>
    <property type="molecule type" value="Genomic_DNA"/>
</dbReference>
<dbReference type="OrthoDB" id="5337308at2759"/>
<name>A0A6A6RRQ8_9PLEO</name>
<gene>
    <name evidence="1" type="ORF">P280DRAFT_85747</name>
</gene>
<protein>
    <submittedName>
        <fullName evidence="1">Uncharacterized protein</fullName>
    </submittedName>
</protein>
<sequence>MRELGLSSGCKGSQRGGYNIPYSVLHGFPAGGLNPEQQKYTVDGRTYGKSGAYYKFVVNPIEGAIYAQNVHSPSGQKGKNWIDLPKLRALSDVLWGYWNRENPNVKNINKFLMQTVVNRDSQRIIARAFRQTGKTFGGWPGTDFSMDSMEGWAILGSPNGAAFGHFLMGHKAELGLKRISKVKVVILDAEEFPDQTEAAPDLVFFVEDVPPGTEVPWYPNPPSGVVAHQLDVRNSSSEVPLRAML</sequence>
<evidence type="ECO:0000313" key="1">
    <source>
        <dbReference type="EMBL" id="KAF2637897.1"/>
    </source>
</evidence>
<reference evidence="1" key="1">
    <citation type="journal article" date="2020" name="Stud. Mycol.">
        <title>101 Dothideomycetes genomes: a test case for predicting lifestyles and emergence of pathogens.</title>
        <authorList>
            <person name="Haridas S."/>
            <person name="Albert R."/>
            <person name="Binder M."/>
            <person name="Bloem J."/>
            <person name="Labutti K."/>
            <person name="Salamov A."/>
            <person name="Andreopoulos B."/>
            <person name="Baker S."/>
            <person name="Barry K."/>
            <person name="Bills G."/>
            <person name="Bluhm B."/>
            <person name="Cannon C."/>
            <person name="Castanera R."/>
            <person name="Culley D."/>
            <person name="Daum C."/>
            <person name="Ezra D."/>
            <person name="Gonzalez J."/>
            <person name="Henrissat B."/>
            <person name="Kuo A."/>
            <person name="Liang C."/>
            <person name="Lipzen A."/>
            <person name="Lutzoni F."/>
            <person name="Magnuson J."/>
            <person name="Mondo S."/>
            <person name="Nolan M."/>
            <person name="Ohm R."/>
            <person name="Pangilinan J."/>
            <person name="Park H.-J."/>
            <person name="Ramirez L."/>
            <person name="Alfaro M."/>
            <person name="Sun H."/>
            <person name="Tritt A."/>
            <person name="Yoshinaga Y."/>
            <person name="Zwiers L.-H."/>
            <person name="Turgeon B."/>
            <person name="Goodwin S."/>
            <person name="Spatafora J."/>
            <person name="Crous P."/>
            <person name="Grigoriev I."/>
        </authorList>
    </citation>
    <scope>NUCLEOTIDE SEQUENCE</scope>
    <source>
        <strain evidence="1">CBS 473.64</strain>
    </source>
</reference>
<evidence type="ECO:0000313" key="2">
    <source>
        <dbReference type="Proteomes" id="UP000799753"/>
    </source>
</evidence>
<keyword evidence="2" id="KW-1185">Reference proteome</keyword>
<organism evidence="1 2">
    <name type="scientific">Massarina eburnea CBS 473.64</name>
    <dbReference type="NCBI Taxonomy" id="1395130"/>
    <lineage>
        <taxon>Eukaryota</taxon>
        <taxon>Fungi</taxon>
        <taxon>Dikarya</taxon>
        <taxon>Ascomycota</taxon>
        <taxon>Pezizomycotina</taxon>
        <taxon>Dothideomycetes</taxon>
        <taxon>Pleosporomycetidae</taxon>
        <taxon>Pleosporales</taxon>
        <taxon>Massarineae</taxon>
        <taxon>Massarinaceae</taxon>
        <taxon>Massarina</taxon>
    </lineage>
</organism>
<proteinExistence type="predicted"/>
<accession>A0A6A6RRQ8</accession>
<dbReference type="AlphaFoldDB" id="A0A6A6RRQ8"/>